<organism evidence="1 2">
    <name type="scientific">Zalaria obscura</name>
    <dbReference type="NCBI Taxonomy" id="2024903"/>
    <lineage>
        <taxon>Eukaryota</taxon>
        <taxon>Fungi</taxon>
        <taxon>Dikarya</taxon>
        <taxon>Ascomycota</taxon>
        <taxon>Pezizomycotina</taxon>
        <taxon>Dothideomycetes</taxon>
        <taxon>Dothideomycetidae</taxon>
        <taxon>Dothideales</taxon>
        <taxon>Zalariaceae</taxon>
        <taxon>Zalaria</taxon>
    </lineage>
</organism>
<dbReference type="Proteomes" id="UP001320706">
    <property type="component" value="Unassembled WGS sequence"/>
</dbReference>
<name>A0ACC3SKT6_9PEZI</name>
<comment type="caution">
    <text evidence="1">The sequence shown here is derived from an EMBL/GenBank/DDBJ whole genome shotgun (WGS) entry which is preliminary data.</text>
</comment>
<reference evidence="1" key="1">
    <citation type="submission" date="2024-02" db="EMBL/GenBank/DDBJ databases">
        <title>Metagenome Assembled Genome of Zalaria obscura JY119.</title>
        <authorList>
            <person name="Vighnesh L."/>
            <person name="Jagadeeshwari U."/>
            <person name="Venkata Ramana C."/>
            <person name="Sasikala C."/>
        </authorList>
    </citation>
    <scope>NUCLEOTIDE SEQUENCE</scope>
    <source>
        <strain evidence="1">JY119</strain>
    </source>
</reference>
<gene>
    <name evidence="1" type="ORF">M8818_001631</name>
</gene>
<evidence type="ECO:0000313" key="2">
    <source>
        <dbReference type="Proteomes" id="UP001320706"/>
    </source>
</evidence>
<evidence type="ECO:0000313" key="1">
    <source>
        <dbReference type="EMBL" id="KAK8217378.1"/>
    </source>
</evidence>
<accession>A0ACC3SKT6</accession>
<dbReference type="EMBL" id="JAMKPW020000006">
    <property type="protein sequence ID" value="KAK8217378.1"/>
    <property type="molecule type" value="Genomic_DNA"/>
</dbReference>
<keyword evidence="2" id="KW-1185">Reference proteome</keyword>
<sequence length="576" mass="62861">MPLPFVFEPGLIDNSCNKSTFGLNDQPFLSFDFNGSNGLNGSTVLRADAHEVALSVHGHCDPLGPLRQLLYINVDTVNGTPTVDPIGFTVALWPNTSIIVYEVIPSPFAKEIHAPPSDYKLPFFVPTSPNVPELPAPPLPPTLPSKPTTLSGLSPVDPLQTLASLSPLQPVTPLTPLAPIGPAATSIPPTIPVTSAGDQIEGDIVPSDDAVDEDAPNVDELRAIADSLREQILEQRKLIRIQIKACGKKLTEELDECDHGIACSTKAICRRLRSLVKHFLKNLEQLHNDADDLADKNEAGQSPMAGEKAAFTCPDLVDLASNSTLNGTANPFSPHTKIELVDPPSHLLRVLEILAAAVGLTALFSLIRRRFCSLRRRVERLADREERRKVREYRRAARKEAFRRKWRGLRGIFKRNCRNGDYEEKRALILEAAGMPVVDEEAGPSRIPGEVAEIEREISGLRQAHEVVASLVRNGRLSSEGNSGEVTPRAAPYVVPYMLEQEARSRSSSLPSYNADPSPDYTSQPGSMISASVAGRFRYHQAPSLTSSRTTIFTPDSSIPDLSPRCSRETLRTGLS</sequence>
<protein>
    <submittedName>
        <fullName evidence="1">Uncharacterized protein</fullName>
    </submittedName>
</protein>
<proteinExistence type="predicted"/>